<evidence type="ECO:0000313" key="3">
    <source>
        <dbReference type="Proteomes" id="UP000001542"/>
    </source>
</evidence>
<proteinExistence type="predicted"/>
<dbReference type="VEuPathDB" id="TrichDB:TVAG_590430"/>
<dbReference type="SMR" id="A2HQS5"/>
<accession>A2HQS5</accession>
<organism evidence="2 3">
    <name type="scientific">Trichomonas vaginalis (strain ATCC PRA-98 / G3)</name>
    <dbReference type="NCBI Taxonomy" id="412133"/>
    <lineage>
        <taxon>Eukaryota</taxon>
        <taxon>Metamonada</taxon>
        <taxon>Parabasalia</taxon>
        <taxon>Trichomonadida</taxon>
        <taxon>Trichomonadidae</taxon>
        <taxon>Trichomonas</taxon>
    </lineage>
</organism>
<feature type="region of interest" description="Disordered" evidence="1">
    <location>
        <begin position="95"/>
        <end position="183"/>
    </location>
</feature>
<dbReference type="EMBL" id="DS141418">
    <property type="protein sequence ID" value="EAX68242.1"/>
    <property type="molecule type" value="Genomic_DNA"/>
</dbReference>
<dbReference type="InParanoid" id="A2HQS5"/>
<feature type="compositionally biased region" description="Basic and acidic residues" evidence="1">
    <location>
        <begin position="174"/>
        <end position="183"/>
    </location>
</feature>
<evidence type="ECO:0000256" key="1">
    <source>
        <dbReference type="SAM" id="MobiDB-lite"/>
    </source>
</evidence>
<feature type="compositionally biased region" description="Basic and acidic residues" evidence="1">
    <location>
        <begin position="112"/>
        <end position="122"/>
    </location>
</feature>
<dbReference type="VEuPathDB" id="TrichDB:TVAGG3_0676990"/>
<dbReference type="RefSeq" id="XP_001281172.1">
    <property type="nucleotide sequence ID" value="XM_001281171.1"/>
</dbReference>
<dbReference type="KEGG" id="tva:4725569"/>
<sequence>MTISISPLQSITEEDLISFAEKHVGDFKYNGIVSVDLETGSQGISIGYLNFIDEKYCKHAFDKIRDRKIKGQLPDYSICQNPILNVGILAGPDMNIDQNNNQNGEIQNSDSKLNKRDHEKRSSYRSSDGSRRHHHRHHRHHRRHHHRHTKDSYSSDSGSQPSSDSESDYYSEQSDSRKSNENS</sequence>
<feature type="compositionally biased region" description="Low complexity" evidence="1">
    <location>
        <begin position="152"/>
        <end position="173"/>
    </location>
</feature>
<keyword evidence="3" id="KW-1185">Reference proteome</keyword>
<feature type="compositionally biased region" description="Basic residues" evidence="1">
    <location>
        <begin position="131"/>
        <end position="149"/>
    </location>
</feature>
<name>A2HQS5_TRIV3</name>
<reference evidence="2" key="2">
    <citation type="journal article" date="2007" name="Science">
        <title>Draft genome sequence of the sexually transmitted pathogen Trichomonas vaginalis.</title>
        <authorList>
            <person name="Carlton J.M."/>
            <person name="Hirt R.P."/>
            <person name="Silva J.C."/>
            <person name="Delcher A.L."/>
            <person name="Schatz M."/>
            <person name="Zhao Q."/>
            <person name="Wortman J.R."/>
            <person name="Bidwell S.L."/>
            <person name="Alsmark U.C.M."/>
            <person name="Besteiro S."/>
            <person name="Sicheritz-Ponten T."/>
            <person name="Noel C.J."/>
            <person name="Dacks J.B."/>
            <person name="Foster P.G."/>
            <person name="Simillion C."/>
            <person name="Van de Peer Y."/>
            <person name="Miranda-Saavedra D."/>
            <person name="Barton G.J."/>
            <person name="Westrop G.D."/>
            <person name="Mueller S."/>
            <person name="Dessi D."/>
            <person name="Fiori P.L."/>
            <person name="Ren Q."/>
            <person name="Paulsen I."/>
            <person name="Zhang H."/>
            <person name="Bastida-Corcuera F.D."/>
            <person name="Simoes-Barbosa A."/>
            <person name="Brown M.T."/>
            <person name="Hayes R.D."/>
            <person name="Mukherjee M."/>
            <person name="Okumura C.Y."/>
            <person name="Schneider R."/>
            <person name="Smith A.J."/>
            <person name="Vanacova S."/>
            <person name="Villalvazo M."/>
            <person name="Haas B.J."/>
            <person name="Pertea M."/>
            <person name="Feldblyum T.V."/>
            <person name="Utterback T.R."/>
            <person name="Shu C.L."/>
            <person name="Osoegawa K."/>
            <person name="de Jong P.J."/>
            <person name="Hrdy I."/>
            <person name="Horvathova L."/>
            <person name="Zubacova Z."/>
            <person name="Dolezal P."/>
            <person name="Malik S.B."/>
            <person name="Logsdon J.M. Jr."/>
            <person name="Henze K."/>
            <person name="Gupta A."/>
            <person name="Wang C.C."/>
            <person name="Dunne R.L."/>
            <person name="Upcroft J.A."/>
            <person name="Upcroft P."/>
            <person name="White O."/>
            <person name="Salzberg S.L."/>
            <person name="Tang P."/>
            <person name="Chiu C.-H."/>
            <person name="Lee Y.-S."/>
            <person name="Embley T.M."/>
            <person name="Coombs G.H."/>
            <person name="Mottram J.C."/>
            <person name="Tachezy J."/>
            <person name="Fraser-Liggett C.M."/>
            <person name="Johnson P.J."/>
        </authorList>
    </citation>
    <scope>NUCLEOTIDE SEQUENCE [LARGE SCALE GENOMIC DNA]</scope>
    <source>
        <strain evidence="2">G3</strain>
    </source>
</reference>
<gene>
    <name evidence="2" type="ORF">TVAG_590430</name>
</gene>
<reference evidence="2" key="1">
    <citation type="submission" date="2006-10" db="EMBL/GenBank/DDBJ databases">
        <authorList>
            <person name="Amadeo P."/>
            <person name="Zhao Q."/>
            <person name="Wortman J."/>
            <person name="Fraser-Liggett C."/>
            <person name="Carlton J."/>
        </authorList>
    </citation>
    <scope>NUCLEOTIDE SEQUENCE</scope>
    <source>
        <strain evidence="2">G3</strain>
    </source>
</reference>
<protein>
    <submittedName>
        <fullName evidence="2">Period3 circadian clock protein, putative</fullName>
    </submittedName>
</protein>
<feature type="non-terminal residue" evidence="2">
    <location>
        <position position="183"/>
    </location>
</feature>
<feature type="compositionally biased region" description="Polar residues" evidence="1">
    <location>
        <begin position="96"/>
        <end position="111"/>
    </location>
</feature>
<dbReference type="Proteomes" id="UP000001542">
    <property type="component" value="Unassembled WGS sequence"/>
</dbReference>
<evidence type="ECO:0000313" key="2">
    <source>
        <dbReference type="EMBL" id="EAX68242.1"/>
    </source>
</evidence>
<dbReference type="AlphaFoldDB" id="A2HQS5"/>